<protein>
    <submittedName>
        <fullName evidence="2">Uncharacterized protein</fullName>
    </submittedName>
</protein>
<dbReference type="EMBL" id="VSRR010041318">
    <property type="protein sequence ID" value="MPC75523.1"/>
    <property type="molecule type" value="Genomic_DNA"/>
</dbReference>
<evidence type="ECO:0000313" key="3">
    <source>
        <dbReference type="Proteomes" id="UP000324222"/>
    </source>
</evidence>
<sequence length="181" mass="20359">MNAVGGFREGEEQSLTGEEEELYDQYVEEYLKLVRLEPERSEEINEELEVNQEARHEILRSIECRKRELKSNRGSVCSTMQTKTSRTSSTRSSEQRRIKEAVAKLARLKKEMEYHDTLVEAEAALAKDKAEAEAALAKDKAEAEAALAKDKAEAEAALARDKAEAEAALARDKAEAVMQRQ</sequence>
<proteinExistence type="predicted"/>
<feature type="compositionally biased region" description="Low complexity" evidence="1">
    <location>
        <begin position="78"/>
        <end position="92"/>
    </location>
</feature>
<gene>
    <name evidence="2" type="ORF">E2C01_069913</name>
</gene>
<dbReference type="Proteomes" id="UP000324222">
    <property type="component" value="Unassembled WGS sequence"/>
</dbReference>
<comment type="caution">
    <text evidence="2">The sequence shown here is derived from an EMBL/GenBank/DDBJ whole genome shotgun (WGS) entry which is preliminary data.</text>
</comment>
<dbReference type="AlphaFoldDB" id="A0A5B7HZU6"/>
<accession>A0A5B7HZU6</accession>
<organism evidence="2 3">
    <name type="scientific">Portunus trituberculatus</name>
    <name type="common">Swimming crab</name>
    <name type="synonym">Neptunus trituberculatus</name>
    <dbReference type="NCBI Taxonomy" id="210409"/>
    <lineage>
        <taxon>Eukaryota</taxon>
        <taxon>Metazoa</taxon>
        <taxon>Ecdysozoa</taxon>
        <taxon>Arthropoda</taxon>
        <taxon>Crustacea</taxon>
        <taxon>Multicrustacea</taxon>
        <taxon>Malacostraca</taxon>
        <taxon>Eumalacostraca</taxon>
        <taxon>Eucarida</taxon>
        <taxon>Decapoda</taxon>
        <taxon>Pleocyemata</taxon>
        <taxon>Brachyura</taxon>
        <taxon>Eubrachyura</taxon>
        <taxon>Portunoidea</taxon>
        <taxon>Portunidae</taxon>
        <taxon>Portuninae</taxon>
        <taxon>Portunus</taxon>
    </lineage>
</organism>
<name>A0A5B7HZU6_PORTR</name>
<feature type="region of interest" description="Disordered" evidence="1">
    <location>
        <begin position="73"/>
        <end position="97"/>
    </location>
</feature>
<evidence type="ECO:0000313" key="2">
    <source>
        <dbReference type="EMBL" id="MPC75523.1"/>
    </source>
</evidence>
<reference evidence="2 3" key="1">
    <citation type="submission" date="2019-05" db="EMBL/GenBank/DDBJ databases">
        <title>Another draft genome of Portunus trituberculatus and its Hox gene families provides insights of decapod evolution.</title>
        <authorList>
            <person name="Jeong J.-H."/>
            <person name="Song I."/>
            <person name="Kim S."/>
            <person name="Choi T."/>
            <person name="Kim D."/>
            <person name="Ryu S."/>
            <person name="Kim W."/>
        </authorList>
    </citation>
    <scope>NUCLEOTIDE SEQUENCE [LARGE SCALE GENOMIC DNA]</scope>
    <source>
        <tissue evidence="2">Muscle</tissue>
    </source>
</reference>
<feature type="region of interest" description="Disordered" evidence="1">
    <location>
        <begin position="1"/>
        <end position="20"/>
    </location>
</feature>
<evidence type="ECO:0000256" key="1">
    <source>
        <dbReference type="SAM" id="MobiDB-lite"/>
    </source>
</evidence>
<keyword evidence="3" id="KW-1185">Reference proteome</keyword>